<gene>
    <name evidence="1" type="ORF">GCM10009118_03300</name>
</gene>
<keyword evidence="2" id="KW-1185">Reference proteome</keyword>
<sequence length="99" mass="11214">MKVNIQFINTEHYPIAEGIINKKLDNLKRKFDWIISADVFFKSEKETKGKGWICEVKISLPGPQIHATCDEASFEAAAAGVSEDLEIQLKKRKDELVAH</sequence>
<accession>A0ABP3XZT1</accession>
<evidence type="ECO:0000313" key="1">
    <source>
        <dbReference type="EMBL" id="GAA0873922.1"/>
    </source>
</evidence>
<organism evidence="1 2">
    <name type="scientific">Wandonia haliotis</name>
    <dbReference type="NCBI Taxonomy" id="574963"/>
    <lineage>
        <taxon>Bacteria</taxon>
        <taxon>Pseudomonadati</taxon>
        <taxon>Bacteroidota</taxon>
        <taxon>Flavobacteriia</taxon>
        <taxon>Flavobacteriales</taxon>
        <taxon>Crocinitomicaceae</taxon>
        <taxon>Wandonia</taxon>
    </lineage>
</organism>
<name>A0ABP3XZT1_9FLAO</name>
<dbReference type="SUPFAM" id="SSF69754">
    <property type="entry name" value="Ribosome binding protein Y (YfiA homologue)"/>
    <property type="match status" value="1"/>
</dbReference>
<protein>
    <submittedName>
        <fullName evidence="1">Uncharacterized protein</fullName>
    </submittedName>
</protein>
<evidence type="ECO:0000313" key="2">
    <source>
        <dbReference type="Proteomes" id="UP001501126"/>
    </source>
</evidence>
<dbReference type="InterPro" id="IPR003489">
    <property type="entry name" value="RHF/RaiA"/>
</dbReference>
<dbReference type="Gene3D" id="3.30.160.100">
    <property type="entry name" value="Ribosome hibernation promotion factor-like"/>
    <property type="match status" value="1"/>
</dbReference>
<dbReference type="RefSeq" id="WP_343784450.1">
    <property type="nucleotide sequence ID" value="NZ_BAAAFH010000003.1"/>
</dbReference>
<comment type="caution">
    <text evidence="1">The sequence shown here is derived from an EMBL/GenBank/DDBJ whole genome shotgun (WGS) entry which is preliminary data.</text>
</comment>
<dbReference type="Proteomes" id="UP001501126">
    <property type="component" value="Unassembled WGS sequence"/>
</dbReference>
<proteinExistence type="predicted"/>
<dbReference type="Pfam" id="PF02482">
    <property type="entry name" value="Ribosomal_S30AE"/>
    <property type="match status" value="1"/>
</dbReference>
<reference evidence="2" key="1">
    <citation type="journal article" date="2019" name="Int. J. Syst. Evol. Microbiol.">
        <title>The Global Catalogue of Microorganisms (GCM) 10K type strain sequencing project: providing services to taxonomists for standard genome sequencing and annotation.</title>
        <authorList>
            <consortium name="The Broad Institute Genomics Platform"/>
            <consortium name="The Broad Institute Genome Sequencing Center for Infectious Disease"/>
            <person name="Wu L."/>
            <person name="Ma J."/>
        </authorList>
    </citation>
    <scope>NUCLEOTIDE SEQUENCE [LARGE SCALE GENOMIC DNA]</scope>
    <source>
        <strain evidence="2">JCM 16083</strain>
    </source>
</reference>
<dbReference type="EMBL" id="BAAAFH010000003">
    <property type="protein sequence ID" value="GAA0873922.1"/>
    <property type="molecule type" value="Genomic_DNA"/>
</dbReference>
<dbReference type="InterPro" id="IPR036567">
    <property type="entry name" value="RHF-like"/>
</dbReference>